<accession>A0A6G1R1G0</accession>
<reference evidence="1 2" key="1">
    <citation type="submission" date="2019-02" db="EMBL/GenBank/DDBJ databases">
        <title>Opniocepnalus argus genome.</title>
        <authorList>
            <person name="Zhou C."/>
            <person name="Xiao S."/>
        </authorList>
    </citation>
    <scope>NUCLEOTIDE SEQUENCE [LARGE SCALE GENOMIC DNA]</scope>
    <source>
        <strain evidence="1">OARG1902GOOAL</strain>
        <tissue evidence="1">Muscle</tissue>
    </source>
</reference>
<dbReference type="AlphaFoldDB" id="A0A6G1R1G0"/>
<reference evidence="2" key="2">
    <citation type="submission" date="2019-02" db="EMBL/GenBank/DDBJ databases">
        <title>Opniocepnalus argus Var Kimnra genome.</title>
        <authorList>
            <person name="Zhou C."/>
            <person name="Xiao S."/>
        </authorList>
    </citation>
    <scope>NUCLEOTIDE SEQUENCE [LARGE SCALE GENOMIC DNA]</scope>
</reference>
<protein>
    <submittedName>
        <fullName evidence="1">Uncharacterized protein</fullName>
    </submittedName>
</protein>
<evidence type="ECO:0000313" key="1">
    <source>
        <dbReference type="EMBL" id="KAF3708615.1"/>
    </source>
</evidence>
<evidence type="ECO:0000313" key="2">
    <source>
        <dbReference type="Proteomes" id="UP000503349"/>
    </source>
</evidence>
<name>A0A6G1R1G0_CHAAH</name>
<gene>
    <name evidence="1" type="ORF">EXN66_Car001789</name>
</gene>
<proteinExistence type="predicted"/>
<dbReference type="EMBL" id="CM015712">
    <property type="protein sequence ID" value="KAF3708615.1"/>
    <property type="molecule type" value="Genomic_DNA"/>
</dbReference>
<sequence>MAALSAKSYRNITQTELFCTHGAQHLRERWSKGRWVDSDLWLVSAGQTVVVGGRRPCRLLPTPL</sequence>
<dbReference type="Proteomes" id="UP000503349">
    <property type="component" value="Chromosome 1"/>
</dbReference>
<keyword evidence="2" id="KW-1185">Reference proteome</keyword>
<organism evidence="1 2">
    <name type="scientific">Channa argus</name>
    <name type="common">Northern snakehead</name>
    <name type="synonym">Ophicephalus argus</name>
    <dbReference type="NCBI Taxonomy" id="215402"/>
    <lineage>
        <taxon>Eukaryota</taxon>
        <taxon>Metazoa</taxon>
        <taxon>Chordata</taxon>
        <taxon>Craniata</taxon>
        <taxon>Vertebrata</taxon>
        <taxon>Euteleostomi</taxon>
        <taxon>Actinopterygii</taxon>
        <taxon>Neopterygii</taxon>
        <taxon>Teleostei</taxon>
        <taxon>Neoteleostei</taxon>
        <taxon>Acanthomorphata</taxon>
        <taxon>Anabantaria</taxon>
        <taxon>Anabantiformes</taxon>
        <taxon>Channoidei</taxon>
        <taxon>Channidae</taxon>
        <taxon>Channa</taxon>
    </lineage>
</organism>